<dbReference type="InterPro" id="IPR036259">
    <property type="entry name" value="MFS_trans_sf"/>
</dbReference>
<dbReference type="GO" id="GO:0005886">
    <property type="term" value="C:plasma membrane"/>
    <property type="evidence" value="ECO:0007669"/>
    <property type="project" value="TreeGrafter"/>
</dbReference>
<feature type="transmembrane region" description="Helical" evidence="1">
    <location>
        <begin position="394"/>
        <end position="412"/>
    </location>
</feature>
<feature type="transmembrane region" description="Helical" evidence="1">
    <location>
        <begin position="285"/>
        <end position="305"/>
    </location>
</feature>
<dbReference type="SUPFAM" id="SSF103473">
    <property type="entry name" value="MFS general substrate transporter"/>
    <property type="match status" value="1"/>
</dbReference>
<accession>A0A3R8X6G2</accession>
<dbReference type="NCBIfam" id="TIGR00792">
    <property type="entry name" value="gph"/>
    <property type="match status" value="1"/>
</dbReference>
<proteinExistence type="predicted"/>
<dbReference type="GO" id="GO:0008643">
    <property type="term" value="P:carbohydrate transport"/>
    <property type="evidence" value="ECO:0007669"/>
    <property type="project" value="InterPro"/>
</dbReference>
<feature type="transmembrane region" description="Helical" evidence="1">
    <location>
        <begin position="123"/>
        <end position="143"/>
    </location>
</feature>
<dbReference type="PANTHER" id="PTHR11328:SF24">
    <property type="entry name" value="MAJOR FACILITATOR SUPERFAMILY (MFS) PROFILE DOMAIN-CONTAINING PROTEIN"/>
    <property type="match status" value="1"/>
</dbReference>
<feature type="transmembrane region" description="Helical" evidence="1">
    <location>
        <begin position="201"/>
        <end position="222"/>
    </location>
</feature>
<evidence type="ECO:0000313" key="3">
    <source>
        <dbReference type="Proteomes" id="UP000274327"/>
    </source>
</evidence>
<keyword evidence="1" id="KW-1133">Transmembrane helix</keyword>
<keyword evidence="1" id="KW-0472">Membrane</keyword>
<feature type="transmembrane region" description="Helical" evidence="1">
    <location>
        <begin position="252"/>
        <end position="273"/>
    </location>
</feature>
<feature type="transmembrane region" description="Helical" evidence="1">
    <location>
        <begin position="317"/>
        <end position="335"/>
    </location>
</feature>
<dbReference type="CDD" id="cd17332">
    <property type="entry name" value="MFS_MelB_like"/>
    <property type="match status" value="1"/>
</dbReference>
<dbReference type="InterPro" id="IPR001927">
    <property type="entry name" value="Na/Gal_symport"/>
</dbReference>
<organism evidence="2 3">
    <name type="scientific">Brachybacterium paraconglomeratum</name>
    <dbReference type="NCBI Taxonomy" id="173362"/>
    <lineage>
        <taxon>Bacteria</taxon>
        <taxon>Bacillati</taxon>
        <taxon>Actinomycetota</taxon>
        <taxon>Actinomycetes</taxon>
        <taxon>Micrococcales</taxon>
        <taxon>Dermabacteraceae</taxon>
        <taxon>Brachybacterium</taxon>
    </lineage>
</organism>
<feature type="transmembrane region" description="Helical" evidence="1">
    <location>
        <begin position="341"/>
        <end position="365"/>
    </location>
</feature>
<keyword evidence="3" id="KW-1185">Reference proteome</keyword>
<feature type="transmembrane region" description="Helical" evidence="1">
    <location>
        <begin position="94"/>
        <end position="111"/>
    </location>
</feature>
<gene>
    <name evidence="2" type="ORF">DS079_08690</name>
</gene>
<dbReference type="Pfam" id="PF13347">
    <property type="entry name" value="MFS_2"/>
    <property type="match status" value="1"/>
</dbReference>
<dbReference type="Gene3D" id="1.20.1250.20">
    <property type="entry name" value="MFS general substrate transporter like domains"/>
    <property type="match status" value="2"/>
</dbReference>
<dbReference type="GO" id="GO:0006814">
    <property type="term" value="P:sodium ion transport"/>
    <property type="evidence" value="ECO:0007669"/>
    <property type="project" value="InterPro"/>
</dbReference>
<evidence type="ECO:0000256" key="1">
    <source>
        <dbReference type="SAM" id="Phobius"/>
    </source>
</evidence>
<dbReference type="EMBL" id="QOCI01000006">
    <property type="protein sequence ID" value="RRR18855.1"/>
    <property type="molecule type" value="Genomic_DNA"/>
</dbReference>
<feature type="transmembrane region" description="Helical" evidence="1">
    <location>
        <begin position="164"/>
        <end position="189"/>
    </location>
</feature>
<feature type="transmembrane region" description="Helical" evidence="1">
    <location>
        <begin position="42"/>
        <end position="64"/>
    </location>
</feature>
<dbReference type="GO" id="GO:0015293">
    <property type="term" value="F:symporter activity"/>
    <property type="evidence" value="ECO:0007669"/>
    <property type="project" value="InterPro"/>
</dbReference>
<name>A0A3R8X6G2_9MICO</name>
<protein>
    <submittedName>
        <fullName evidence="2">Sugar (Glycoside-pentoside-Hexuronide) transporter</fullName>
    </submittedName>
</protein>
<evidence type="ECO:0000313" key="2">
    <source>
        <dbReference type="EMBL" id="RRR18855.1"/>
    </source>
</evidence>
<dbReference type="RefSeq" id="WP_126986594.1">
    <property type="nucleotide sequence ID" value="NZ_ML133854.1"/>
</dbReference>
<dbReference type="PANTHER" id="PTHR11328">
    <property type="entry name" value="MAJOR FACILITATOR SUPERFAMILY DOMAIN-CONTAINING PROTEIN"/>
    <property type="match status" value="1"/>
</dbReference>
<dbReference type="InterPro" id="IPR039672">
    <property type="entry name" value="MFS_2"/>
</dbReference>
<dbReference type="AlphaFoldDB" id="A0A3R8X6G2"/>
<sequence>MSTTAATPQQKKDIRPFSWRDKLGYMFGDWGNDFTFLLQSTFFMIFYTNVMGISAAHVGTLLFVARILDAFTDIGAGRLIDTLKPGRSGRFKPWLLRIMVPVTITAFLMFSPFVADGAYGTRLAWMIATYILWGSVFYTLINIPYGSMASVISNDPGHRASLSVFRSLGGTLANLAISVLLPLVVFVQVSGQSEMSGTRMMWAALGCGVLAVICYLLCFVNVEERITTPPKQKEQRQGLGQALGSMLTNRSLTGLIATALFMLVAFMMLGGMMPYMLNEYFNDGQLLSLVNFVGLAPTLLLVPVASKLAKTFGKKEVGAVGLILGVISGVLLFVIRTDSPYVFMVGYALLMLGVSALNILIWAFITDVIDLQEIRTGERNDATVYGMYSWSRKLGQAIAGGLVGWALGWIGYQSGGVEQSQSVLDGIYTLGTLVPALLLLVSLLALVFWYPLTKKRVDENVAILEERHAATAASATEQA</sequence>
<feature type="transmembrane region" description="Helical" evidence="1">
    <location>
        <begin position="427"/>
        <end position="450"/>
    </location>
</feature>
<dbReference type="Proteomes" id="UP000274327">
    <property type="component" value="Unassembled WGS sequence"/>
</dbReference>
<comment type="caution">
    <text evidence="2">The sequence shown here is derived from an EMBL/GenBank/DDBJ whole genome shotgun (WGS) entry which is preliminary data.</text>
</comment>
<reference evidence="2 3" key="1">
    <citation type="submission" date="2018-07" db="EMBL/GenBank/DDBJ databases">
        <title>Brachybacteriurn paraconglorneratum KCTC 9916.</title>
        <authorList>
            <person name="Li Y."/>
        </authorList>
    </citation>
    <scope>NUCLEOTIDE SEQUENCE [LARGE SCALE GENOMIC DNA]</scope>
    <source>
        <strain evidence="2 3">KCTC 9916</strain>
    </source>
</reference>
<dbReference type="GeneID" id="78121098"/>
<keyword evidence="1" id="KW-0812">Transmembrane</keyword>